<feature type="region of interest" description="Disordered" evidence="1">
    <location>
        <begin position="84"/>
        <end position="373"/>
    </location>
</feature>
<comment type="caution">
    <text evidence="2">The sequence shown here is derived from an EMBL/GenBank/DDBJ whole genome shotgun (WGS) entry which is preliminary data.</text>
</comment>
<feature type="compositionally biased region" description="Gly residues" evidence="1">
    <location>
        <begin position="357"/>
        <end position="373"/>
    </location>
</feature>
<dbReference type="Proteomes" id="UP000777482">
    <property type="component" value="Unassembled WGS sequence"/>
</dbReference>
<proteinExistence type="predicted"/>
<evidence type="ECO:0000256" key="1">
    <source>
        <dbReference type="SAM" id="MobiDB-lite"/>
    </source>
</evidence>
<feature type="compositionally biased region" description="Basic and acidic residues" evidence="1">
    <location>
        <begin position="326"/>
        <end position="343"/>
    </location>
</feature>
<protein>
    <submittedName>
        <fullName evidence="2">Uncharacterized protein</fullName>
    </submittedName>
</protein>
<feature type="compositionally biased region" description="Acidic residues" evidence="1">
    <location>
        <begin position="153"/>
        <end position="163"/>
    </location>
</feature>
<feature type="compositionally biased region" description="Low complexity" evidence="1">
    <location>
        <begin position="119"/>
        <end position="142"/>
    </location>
</feature>
<organism evidence="2 3">
    <name type="scientific">Rhodotorula mucilaginosa</name>
    <name type="common">Yeast</name>
    <name type="synonym">Rhodotorula rubra</name>
    <dbReference type="NCBI Taxonomy" id="5537"/>
    <lineage>
        <taxon>Eukaryota</taxon>
        <taxon>Fungi</taxon>
        <taxon>Dikarya</taxon>
        <taxon>Basidiomycota</taxon>
        <taxon>Pucciniomycotina</taxon>
        <taxon>Microbotryomycetes</taxon>
        <taxon>Sporidiobolales</taxon>
        <taxon>Sporidiobolaceae</taxon>
        <taxon>Rhodotorula</taxon>
    </lineage>
</organism>
<dbReference type="AlphaFoldDB" id="A0A9P6VUP7"/>
<accession>A0A9P6VUP7</accession>
<evidence type="ECO:0000313" key="2">
    <source>
        <dbReference type="EMBL" id="KAG0654261.1"/>
    </source>
</evidence>
<evidence type="ECO:0000313" key="3">
    <source>
        <dbReference type="Proteomes" id="UP000777482"/>
    </source>
</evidence>
<reference evidence="2 3" key="1">
    <citation type="submission" date="2020-11" db="EMBL/GenBank/DDBJ databases">
        <title>Kefir isolates.</title>
        <authorList>
            <person name="Marcisauskas S."/>
            <person name="Kim Y."/>
            <person name="Blasche S."/>
        </authorList>
    </citation>
    <scope>NUCLEOTIDE SEQUENCE [LARGE SCALE GENOMIC DNA]</scope>
    <source>
        <strain evidence="2 3">KR</strain>
    </source>
</reference>
<sequence>MAALIKQYLCCCLPQSRSLPDHTLQDERAPLLNPDILPSAPSRPTQRTTEQEQAERDQLRRILHLAEQRLLSIESLAPFRAIEPTPVATTSSSSSSDSAKNKRSRSSNRRKSRHDDQQPAPRSLSEESSSSTLTLTAATSPRRSCRRRHAAQEQEDDDEEEEESPSRQRRGGDIHSRSRVHPAAGDEGAGPLAPIRVVHLDRKPWTEIEVSNQNSEVRPGSSHSMKTLPPRQGGKSPVAGGMSGLSITTTSSSDHDDDDDDAAEEDDFQDAEEGARTRSSTRFGTVESYRTAREQGDEDWSTTTRSRDGRRRRHARDLWSQASGKGTDEELARAIEQLERDIDSWTLPPHGPFTADLGGGGGGGGEGESNGKE</sequence>
<dbReference type="EMBL" id="PUHQ01000155">
    <property type="protein sequence ID" value="KAG0654261.1"/>
    <property type="molecule type" value="Genomic_DNA"/>
</dbReference>
<feature type="compositionally biased region" description="Acidic residues" evidence="1">
    <location>
        <begin position="255"/>
        <end position="272"/>
    </location>
</feature>
<feature type="compositionally biased region" description="Basic residues" evidence="1">
    <location>
        <begin position="101"/>
        <end position="112"/>
    </location>
</feature>
<gene>
    <name evidence="2" type="ORF">C6P46_001819</name>
</gene>
<feature type="compositionally biased region" description="Basic and acidic residues" evidence="1">
    <location>
        <begin position="164"/>
        <end position="176"/>
    </location>
</feature>
<dbReference type="OrthoDB" id="2529100at2759"/>
<keyword evidence="3" id="KW-1185">Reference proteome</keyword>
<name>A0A9P6VUP7_RHOMI</name>
<feature type="region of interest" description="Disordered" evidence="1">
    <location>
        <begin position="32"/>
        <end position="56"/>
    </location>
</feature>
<feature type="compositionally biased region" description="Polar residues" evidence="1">
    <location>
        <begin position="209"/>
        <end position="225"/>
    </location>
</feature>